<evidence type="ECO:0000256" key="3">
    <source>
        <dbReference type="ARBA" id="ARBA00022692"/>
    </source>
</evidence>
<keyword evidence="8" id="KW-1185">Reference proteome</keyword>
<accession>A0A1H9MJV0</accession>
<organism evidence="7 8">
    <name type="scientific">Flavobacterium frigoris</name>
    <dbReference type="NCBI Taxonomy" id="229204"/>
    <lineage>
        <taxon>Bacteria</taxon>
        <taxon>Pseudomonadati</taxon>
        <taxon>Bacteroidota</taxon>
        <taxon>Flavobacteriia</taxon>
        <taxon>Flavobacteriales</taxon>
        <taxon>Flavobacteriaceae</taxon>
        <taxon>Flavobacterium</taxon>
    </lineage>
</organism>
<feature type="transmembrane region" description="Helical" evidence="6">
    <location>
        <begin position="167"/>
        <end position="189"/>
    </location>
</feature>
<keyword evidence="5 6" id="KW-0472">Membrane</keyword>
<keyword evidence="3 6" id="KW-0812">Transmembrane</keyword>
<dbReference type="Proteomes" id="UP000183658">
    <property type="component" value="Unassembled WGS sequence"/>
</dbReference>
<reference evidence="8" key="1">
    <citation type="submission" date="2016-10" db="EMBL/GenBank/DDBJ databases">
        <authorList>
            <person name="Varghese N."/>
            <person name="Submissions S."/>
        </authorList>
    </citation>
    <scope>NUCLEOTIDE SEQUENCE [LARGE SCALE GENOMIC DNA]</scope>
    <source>
        <strain evidence="8">DSM 15719</strain>
    </source>
</reference>
<evidence type="ECO:0000256" key="6">
    <source>
        <dbReference type="SAM" id="Phobius"/>
    </source>
</evidence>
<feature type="transmembrane region" description="Helical" evidence="6">
    <location>
        <begin position="7"/>
        <end position="24"/>
    </location>
</feature>
<comment type="subcellular location">
    <subcellularLocation>
        <location evidence="1">Membrane</location>
        <topology evidence="1">Multi-pass membrane protein</topology>
    </subcellularLocation>
</comment>
<gene>
    <name evidence="7" type="ORF">SAMN05444355_108108</name>
</gene>
<dbReference type="Pfam" id="PF07947">
    <property type="entry name" value="YhhN"/>
    <property type="match status" value="1"/>
</dbReference>
<evidence type="ECO:0008006" key="9">
    <source>
        <dbReference type="Google" id="ProtNLM"/>
    </source>
</evidence>
<comment type="similarity">
    <text evidence="2">Belongs to the TMEM86 family.</text>
</comment>
<feature type="transmembrane region" description="Helical" evidence="6">
    <location>
        <begin position="79"/>
        <end position="98"/>
    </location>
</feature>
<proteinExistence type="inferred from homology"/>
<evidence type="ECO:0000256" key="4">
    <source>
        <dbReference type="ARBA" id="ARBA00022989"/>
    </source>
</evidence>
<dbReference type="GO" id="GO:0016020">
    <property type="term" value="C:membrane"/>
    <property type="evidence" value="ECO:0007669"/>
    <property type="project" value="UniProtKB-SubCell"/>
</dbReference>
<protein>
    <recommendedName>
        <fullName evidence="9">YhhN-like protein</fullName>
    </recommendedName>
</protein>
<evidence type="ECO:0000256" key="5">
    <source>
        <dbReference type="ARBA" id="ARBA00023136"/>
    </source>
</evidence>
<evidence type="ECO:0000256" key="1">
    <source>
        <dbReference type="ARBA" id="ARBA00004141"/>
    </source>
</evidence>
<feature type="transmembrane region" description="Helical" evidence="6">
    <location>
        <begin position="110"/>
        <end position="129"/>
    </location>
</feature>
<evidence type="ECO:0000313" key="8">
    <source>
        <dbReference type="Proteomes" id="UP000183658"/>
    </source>
</evidence>
<feature type="transmembrane region" description="Helical" evidence="6">
    <location>
        <begin position="141"/>
        <end position="160"/>
    </location>
</feature>
<evidence type="ECO:0000313" key="7">
    <source>
        <dbReference type="EMBL" id="SER23443.1"/>
    </source>
</evidence>
<keyword evidence="4 6" id="KW-1133">Transmembrane helix</keyword>
<dbReference type="RefSeq" id="WP_074723693.1">
    <property type="nucleotide sequence ID" value="NZ_FOFZ01000008.1"/>
</dbReference>
<evidence type="ECO:0000256" key="2">
    <source>
        <dbReference type="ARBA" id="ARBA00007375"/>
    </source>
</evidence>
<feature type="transmembrane region" description="Helical" evidence="6">
    <location>
        <begin position="201"/>
        <end position="220"/>
    </location>
</feature>
<dbReference type="AlphaFoldDB" id="A0A1H9MJV0"/>
<name>A0A1H9MJV0_FLAFI</name>
<sequence length="226" mass="26849">MKLKSVIKVLYFLACIFTIIFSTIGKIDWMLWSKAFVLPSALWYYLDATNYKIDFLQAAVFLSCFSGDIYRLLCPNNYVTGEVLSFLTAYILLLYYIFPSFIKINLKYRYNLLLIVLILLSLSTLSYFILTLKFEKMQINILYLILYSVILETLFCVAMVEYNRRITLVSVNLLMLIIFFIFSDMFYMINKFYLSFSVFNFTQIFTQVFSYYFLVNFFILNGKQIN</sequence>
<dbReference type="InterPro" id="IPR012506">
    <property type="entry name" value="TMEM86B-like"/>
</dbReference>
<dbReference type="EMBL" id="FOFZ01000008">
    <property type="protein sequence ID" value="SER23443.1"/>
    <property type="molecule type" value="Genomic_DNA"/>
</dbReference>